<name>A0AAX4PCW5_9CHLO</name>
<feature type="domain" description="F-box" evidence="2">
    <location>
        <begin position="65"/>
        <end position="97"/>
    </location>
</feature>
<evidence type="ECO:0000259" key="2">
    <source>
        <dbReference type="Pfam" id="PF12937"/>
    </source>
</evidence>
<dbReference type="InterPro" id="IPR001810">
    <property type="entry name" value="F-box_dom"/>
</dbReference>
<dbReference type="SUPFAM" id="SSF81383">
    <property type="entry name" value="F-box domain"/>
    <property type="match status" value="1"/>
</dbReference>
<dbReference type="AlphaFoldDB" id="A0AAX4PCW5"/>
<evidence type="ECO:0000256" key="1">
    <source>
        <dbReference type="SAM" id="MobiDB-lite"/>
    </source>
</evidence>
<dbReference type="PANTHER" id="PTHR46586">
    <property type="entry name" value="ANKYRIN REPEAT-CONTAINING PROTEIN"/>
    <property type="match status" value="1"/>
</dbReference>
<feature type="compositionally biased region" description="Basic and acidic residues" evidence="1">
    <location>
        <begin position="364"/>
        <end position="374"/>
    </location>
</feature>
<gene>
    <name evidence="3" type="ORF">HKI87_08g51950</name>
</gene>
<accession>A0AAX4PCW5</accession>
<dbReference type="InterPro" id="IPR036770">
    <property type="entry name" value="Ankyrin_rpt-contain_sf"/>
</dbReference>
<evidence type="ECO:0000313" key="4">
    <source>
        <dbReference type="Proteomes" id="UP001472866"/>
    </source>
</evidence>
<dbReference type="InterPro" id="IPR052050">
    <property type="entry name" value="SecEffector_AnkRepeat"/>
</dbReference>
<reference evidence="3 4" key="1">
    <citation type="submission" date="2024-03" db="EMBL/GenBank/DDBJ databases">
        <title>Complete genome sequence of the green alga Chloropicon roscoffensis RCC1871.</title>
        <authorList>
            <person name="Lemieux C."/>
            <person name="Pombert J.-F."/>
            <person name="Otis C."/>
            <person name="Turmel M."/>
        </authorList>
    </citation>
    <scope>NUCLEOTIDE SEQUENCE [LARGE SCALE GENOMIC DNA]</scope>
    <source>
        <strain evidence="3 4">RCC1871</strain>
    </source>
</reference>
<organism evidence="3 4">
    <name type="scientific">Chloropicon roscoffensis</name>
    <dbReference type="NCBI Taxonomy" id="1461544"/>
    <lineage>
        <taxon>Eukaryota</taxon>
        <taxon>Viridiplantae</taxon>
        <taxon>Chlorophyta</taxon>
        <taxon>Chloropicophyceae</taxon>
        <taxon>Chloropicales</taxon>
        <taxon>Chloropicaceae</taxon>
        <taxon>Chloropicon</taxon>
    </lineage>
</organism>
<dbReference type="PANTHER" id="PTHR46586:SF3">
    <property type="entry name" value="ANKYRIN REPEAT-CONTAINING PROTEIN"/>
    <property type="match status" value="1"/>
</dbReference>
<feature type="compositionally biased region" description="Acidic residues" evidence="1">
    <location>
        <begin position="352"/>
        <end position="363"/>
    </location>
</feature>
<dbReference type="Pfam" id="PF12937">
    <property type="entry name" value="F-box-like"/>
    <property type="match status" value="1"/>
</dbReference>
<dbReference type="InterPro" id="IPR036047">
    <property type="entry name" value="F-box-like_dom_sf"/>
</dbReference>
<dbReference type="EMBL" id="CP151508">
    <property type="protein sequence ID" value="WZN63646.1"/>
    <property type="molecule type" value="Genomic_DNA"/>
</dbReference>
<dbReference type="Gene3D" id="1.25.40.20">
    <property type="entry name" value="Ankyrin repeat-containing domain"/>
    <property type="match status" value="1"/>
</dbReference>
<sequence>MARGEGEPSTKRAKVGEEEDPLVRRKEEVVRLLGRARKGKSNARAKKELVTLCADFEAKNEKLLGRLPPELWQKILDEYLHQNDLLALAMTCRFFREKQKDLGKKVDTYMNSDRLLEQRKSGKMLAHSLGWFRWVCDTLKVLPGFTWSYKSLKGAVYEGNLVNYAAFQGSVEVLKWLVEEKYWELNLGTGEWAGRGGSIEVLEYLCEEGWELDEGVCDGAALGGHLEVLKFLRGLDPPCPWDWETCQEAAEGGHLEVLKWVRDQDPPCPLDELNCAAAAGGGHLEVLKWLRDQDPPCPWDWETCAWAAEGGQLEVLKWARSQDPPCPWSRSWCRETASRHGHQHIVDWIDQREDESDVEPFDSDTDRSYGDDYF</sequence>
<feature type="region of interest" description="Disordered" evidence="1">
    <location>
        <begin position="351"/>
        <end position="374"/>
    </location>
</feature>
<evidence type="ECO:0000313" key="3">
    <source>
        <dbReference type="EMBL" id="WZN63646.1"/>
    </source>
</evidence>
<dbReference type="SUPFAM" id="SSF140860">
    <property type="entry name" value="Pseudo ankyrin repeat-like"/>
    <property type="match status" value="2"/>
</dbReference>
<keyword evidence="4" id="KW-1185">Reference proteome</keyword>
<feature type="region of interest" description="Disordered" evidence="1">
    <location>
        <begin position="1"/>
        <end position="20"/>
    </location>
</feature>
<dbReference type="CDD" id="cd09917">
    <property type="entry name" value="F-box_SF"/>
    <property type="match status" value="1"/>
</dbReference>
<protein>
    <submittedName>
        <fullName evidence="3">Ankyrin repeat protein</fullName>
    </submittedName>
</protein>
<proteinExistence type="predicted"/>
<dbReference type="Proteomes" id="UP001472866">
    <property type="component" value="Chromosome 08"/>
</dbReference>